<sequence>MNLKHYLAAIFSAAILSISFLACDPKEDDPTPNPTPSTDVVKEVYGFYGKSESQVLPLLDAKGWRKSVDTSSLGVVYTYLSIDSNKMYSVYSTNNVIYSVSYGEAEKTMMYNGKLASNTNRLLSLFEKWEQSLSTVNISNSTFQGSIIADEFEFVQEYEDRATFLNYYQTKKPTIDAVKSQYSNLQFRGYIYAYLDYNTEDSFVYVVFDDNIIWNLEGKTTQNHWFRRLKHYNN</sequence>
<gene>
    <name evidence="1" type="ORF">SDC9_22765</name>
</gene>
<organism evidence="1">
    <name type="scientific">bioreactor metagenome</name>
    <dbReference type="NCBI Taxonomy" id="1076179"/>
    <lineage>
        <taxon>unclassified sequences</taxon>
        <taxon>metagenomes</taxon>
        <taxon>ecological metagenomes</taxon>
    </lineage>
</organism>
<comment type="caution">
    <text evidence="1">The sequence shown here is derived from an EMBL/GenBank/DDBJ whole genome shotgun (WGS) entry which is preliminary data.</text>
</comment>
<reference evidence="1" key="1">
    <citation type="submission" date="2019-08" db="EMBL/GenBank/DDBJ databases">
        <authorList>
            <person name="Kucharzyk K."/>
            <person name="Murdoch R.W."/>
            <person name="Higgins S."/>
            <person name="Loffler F."/>
        </authorList>
    </citation>
    <scope>NUCLEOTIDE SEQUENCE</scope>
</reference>
<evidence type="ECO:0000313" key="1">
    <source>
        <dbReference type="EMBL" id="MPL76914.1"/>
    </source>
</evidence>
<dbReference type="PROSITE" id="PS51257">
    <property type="entry name" value="PROKAR_LIPOPROTEIN"/>
    <property type="match status" value="1"/>
</dbReference>
<dbReference type="EMBL" id="VSSQ01000101">
    <property type="protein sequence ID" value="MPL76914.1"/>
    <property type="molecule type" value="Genomic_DNA"/>
</dbReference>
<name>A0A644UDD8_9ZZZZ</name>
<accession>A0A644UDD8</accession>
<dbReference type="AlphaFoldDB" id="A0A644UDD8"/>
<evidence type="ECO:0008006" key="2">
    <source>
        <dbReference type="Google" id="ProtNLM"/>
    </source>
</evidence>
<protein>
    <recommendedName>
        <fullName evidence="2">Lipoprotein</fullName>
    </recommendedName>
</protein>
<proteinExistence type="predicted"/>